<dbReference type="Proteomes" id="UP000284403">
    <property type="component" value="Unassembled WGS sequence"/>
</dbReference>
<name>A0A422QCB1_9TRYP</name>
<proteinExistence type="predicted"/>
<organism evidence="2 3">
    <name type="scientific">Trypanosoma conorhini</name>
    <dbReference type="NCBI Taxonomy" id="83891"/>
    <lineage>
        <taxon>Eukaryota</taxon>
        <taxon>Discoba</taxon>
        <taxon>Euglenozoa</taxon>
        <taxon>Kinetoplastea</taxon>
        <taxon>Metakinetoplastina</taxon>
        <taxon>Trypanosomatida</taxon>
        <taxon>Trypanosomatidae</taxon>
        <taxon>Trypanosoma</taxon>
    </lineage>
</organism>
<dbReference type="OrthoDB" id="277635at2759"/>
<accession>A0A422QCB1</accession>
<feature type="region of interest" description="Disordered" evidence="1">
    <location>
        <begin position="66"/>
        <end position="95"/>
    </location>
</feature>
<dbReference type="RefSeq" id="XP_029232810.1">
    <property type="nucleotide sequence ID" value="XM_029367114.1"/>
</dbReference>
<evidence type="ECO:0000313" key="3">
    <source>
        <dbReference type="Proteomes" id="UP000284403"/>
    </source>
</evidence>
<dbReference type="GeneID" id="40313776"/>
<feature type="compositionally biased region" description="Basic and acidic residues" evidence="1">
    <location>
        <begin position="66"/>
        <end position="75"/>
    </location>
</feature>
<comment type="caution">
    <text evidence="2">The sequence shown here is derived from an EMBL/GenBank/DDBJ whole genome shotgun (WGS) entry which is preliminary data.</text>
</comment>
<evidence type="ECO:0000256" key="1">
    <source>
        <dbReference type="SAM" id="MobiDB-lite"/>
    </source>
</evidence>
<reference evidence="2 3" key="1">
    <citation type="journal article" date="2018" name="BMC Genomics">
        <title>Genomic comparison of Trypanosoma conorhini and Trypanosoma rangeli to Trypanosoma cruzi strains of high and low virulence.</title>
        <authorList>
            <person name="Bradwell K.R."/>
            <person name="Koparde V.N."/>
            <person name="Matveyev A.V."/>
            <person name="Serrano M.G."/>
            <person name="Alves J.M."/>
            <person name="Parikh H."/>
            <person name="Huang B."/>
            <person name="Lee V."/>
            <person name="Espinosa-Alvarez O."/>
            <person name="Ortiz P.A."/>
            <person name="Costa-Martins A.G."/>
            <person name="Teixeira M.M."/>
            <person name="Buck G.A."/>
        </authorList>
    </citation>
    <scope>NUCLEOTIDE SEQUENCE [LARGE SCALE GENOMIC DNA]</scope>
    <source>
        <strain evidence="2 3">025E</strain>
    </source>
</reference>
<evidence type="ECO:0000313" key="2">
    <source>
        <dbReference type="EMBL" id="RNF27604.1"/>
    </source>
</evidence>
<dbReference type="AlphaFoldDB" id="A0A422QCB1"/>
<gene>
    <name evidence="2" type="ORF">Tco025E_00165</name>
</gene>
<keyword evidence="3" id="KW-1185">Reference proteome</keyword>
<sequence>MFCGGGLLRTVGKEKKVAAAAAAAAAAVSGKAASSSAGRRRKKTATAQAASVIDEDSAHIIHATDSTRTRFDGEVSHPSYGGAAAGARGRRSQRSDEEVLRVAERMQRRDLTGEVPVASFAYEILKAHPSVRQMGLRERMAFLCDRWERLRKEERQAYLDDPLKGLL</sequence>
<dbReference type="EMBL" id="MKKU01000002">
    <property type="protein sequence ID" value="RNF27604.1"/>
    <property type="molecule type" value="Genomic_DNA"/>
</dbReference>
<protein>
    <submittedName>
        <fullName evidence="2">Uncharacterized protein</fullName>
    </submittedName>
</protein>